<gene>
    <name evidence="2" type="ORF">Ga0061079_10270</name>
</gene>
<dbReference type="OrthoDB" id="798298at2"/>
<dbReference type="STRING" id="1586267.GCA_001418685_00349"/>
<organism evidence="2 3">
    <name type="scientific">Apibacter mensalis</name>
    <dbReference type="NCBI Taxonomy" id="1586267"/>
    <lineage>
        <taxon>Bacteria</taxon>
        <taxon>Pseudomonadati</taxon>
        <taxon>Bacteroidota</taxon>
        <taxon>Flavobacteriia</taxon>
        <taxon>Flavobacteriales</taxon>
        <taxon>Weeksellaceae</taxon>
        <taxon>Apibacter</taxon>
    </lineage>
</organism>
<protein>
    <submittedName>
        <fullName evidence="2">Glycosyltransferase involved in cell wall bisynthesis</fullName>
    </submittedName>
</protein>
<dbReference type="PANTHER" id="PTHR12526">
    <property type="entry name" value="GLYCOSYLTRANSFERASE"/>
    <property type="match status" value="1"/>
</dbReference>
<dbReference type="Proteomes" id="UP000182761">
    <property type="component" value="Unassembled WGS sequence"/>
</dbReference>
<accession>A0A0X3AMG2</accession>
<dbReference type="EMBL" id="FCOR01000002">
    <property type="protein sequence ID" value="CVK15524.1"/>
    <property type="molecule type" value="Genomic_DNA"/>
</dbReference>
<keyword evidence="3" id="KW-1185">Reference proteome</keyword>
<name>A0A0X3AMG2_9FLAO</name>
<reference evidence="2 3" key="1">
    <citation type="submission" date="2016-01" db="EMBL/GenBank/DDBJ databases">
        <authorList>
            <person name="McClelland M."/>
            <person name="Jain A."/>
            <person name="Saraogi P."/>
            <person name="Mendelson R."/>
            <person name="Westerman R."/>
            <person name="SanMiguel P."/>
            <person name="Csonka L."/>
        </authorList>
    </citation>
    <scope>NUCLEOTIDE SEQUENCE [LARGE SCALE GENOMIC DNA]</scope>
    <source>
        <strain evidence="2 3">R-53146</strain>
    </source>
</reference>
<dbReference type="SUPFAM" id="SSF53756">
    <property type="entry name" value="UDP-Glycosyltransferase/glycogen phosphorylase"/>
    <property type="match status" value="1"/>
</dbReference>
<dbReference type="Pfam" id="PF13439">
    <property type="entry name" value="Glyco_transf_4"/>
    <property type="match status" value="1"/>
</dbReference>
<dbReference type="CDD" id="cd03823">
    <property type="entry name" value="GT4_ExpE7-like"/>
    <property type="match status" value="1"/>
</dbReference>
<dbReference type="Pfam" id="PF13692">
    <property type="entry name" value="Glyco_trans_1_4"/>
    <property type="match status" value="1"/>
</dbReference>
<dbReference type="GO" id="GO:0016757">
    <property type="term" value="F:glycosyltransferase activity"/>
    <property type="evidence" value="ECO:0007669"/>
    <property type="project" value="UniProtKB-ARBA"/>
</dbReference>
<dbReference type="Gene3D" id="3.40.50.2000">
    <property type="entry name" value="Glycogen Phosphorylase B"/>
    <property type="match status" value="2"/>
</dbReference>
<dbReference type="AlphaFoldDB" id="A0A0X3AMG2"/>
<keyword evidence="2" id="KW-0808">Transferase</keyword>
<evidence type="ECO:0000313" key="2">
    <source>
        <dbReference type="EMBL" id="CVK15524.1"/>
    </source>
</evidence>
<dbReference type="InterPro" id="IPR028098">
    <property type="entry name" value="Glyco_trans_4-like_N"/>
</dbReference>
<evidence type="ECO:0000313" key="3">
    <source>
        <dbReference type="Proteomes" id="UP000182761"/>
    </source>
</evidence>
<feature type="domain" description="Glycosyltransferase subfamily 4-like N-terminal" evidence="1">
    <location>
        <begin position="23"/>
        <end position="214"/>
    </location>
</feature>
<proteinExistence type="predicted"/>
<sequence length="400" mass="46131">MWNNKKMKKILLINTLYHPYIGGGAEIIFQQQVEGLKKRGYEICVLTTGKNENLIKEYVNDIVIYRAGIKNFYWHYGNNKSNNKLIKLFWHVRDSYNIQMKKYINSILDMENPDIVICHNLAGFSISIWDEIKKNNLKIIQVLHDMYLLCANSTMFRKDHTCKKQCTICKVLRKIHKGKSEKIDVLVGVSQFIIHKMSSYNYFKSVKKQVIYNAQNIKYINKEKIWDGTDVLKIGYIGSLTKSKGIEWLITQFNQLNINAKLLIAGKGELIYEKYLKKLANNKIEFLGYVDSSEFYKKVDIICLPSICEDNLPGVAYEATANSIPVIATKRGGIPEIITDQVNGILIDPDHENSLGKAILELYKNKKLFNSLSAQARKSVESFLDVDKMLDEYETIIQNL</sequence>
<dbReference type="PANTHER" id="PTHR12526:SF630">
    <property type="entry name" value="GLYCOSYLTRANSFERASE"/>
    <property type="match status" value="1"/>
</dbReference>
<evidence type="ECO:0000259" key="1">
    <source>
        <dbReference type="Pfam" id="PF13439"/>
    </source>
</evidence>